<evidence type="ECO:0000313" key="2">
    <source>
        <dbReference type="EMBL" id="KMZ56799.1"/>
    </source>
</evidence>
<keyword evidence="1" id="KW-0812">Transmembrane</keyword>
<proteinExistence type="inferred from homology"/>
<dbReference type="InterPro" id="IPR004345">
    <property type="entry name" value="TB2_DP1_HVA22"/>
</dbReference>
<reference evidence="3" key="1">
    <citation type="journal article" date="2016" name="Nature">
        <title>The genome of the seagrass Zostera marina reveals angiosperm adaptation to the sea.</title>
        <authorList>
            <person name="Olsen J.L."/>
            <person name="Rouze P."/>
            <person name="Verhelst B."/>
            <person name="Lin Y.-C."/>
            <person name="Bayer T."/>
            <person name="Collen J."/>
            <person name="Dattolo E."/>
            <person name="De Paoli E."/>
            <person name="Dittami S."/>
            <person name="Maumus F."/>
            <person name="Michel G."/>
            <person name="Kersting A."/>
            <person name="Lauritano C."/>
            <person name="Lohaus R."/>
            <person name="Toepel M."/>
            <person name="Tonon T."/>
            <person name="Vanneste K."/>
            <person name="Amirebrahimi M."/>
            <person name="Brakel J."/>
            <person name="Bostroem C."/>
            <person name="Chovatia M."/>
            <person name="Grimwood J."/>
            <person name="Jenkins J.W."/>
            <person name="Jueterbock A."/>
            <person name="Mraz A."/>
            <person name="Stam W.T."/>
            <person name="Tice H."/>
            <person name="Bornberg-Bauer E."/>
            <person name="Green P.J."/>
            <person name="Pearson G.A."/>
            <person name="Procaccini G."/>
            <person name="Duarte C.M."/>
            <person name="Schmutz J."/>
            <person name="Reusch T.B.H."/>
            <person name="Van de Peer Y."/>
        </authorList>
    </citation>
    <scope>NUCLEOTIDE SEQUENCE [LARGE SCALE GENOMIC DNA]</scope>
    <source>
        <strain evidence="3">cv. Finnish</strain>
    </source>
</reference>
<evidence type="ECO:0000313" key="3">
    <source>
        <dbReference type="Proteomes" id="UP000036987"/>
    </source>
</evidence>
<comment type="caution">
    <text evidence="2">The sequence shown here is derived from an EMBL/GenBank/DDBJ whole genome shotgun (WGS) entry which is preliminary data.</text>
</comment>
<dbReference type="Pfam" id="PF03134">
    <property type="entry name" value="TB2_DP1_HVA22"/>
    <property type="match status" value="1"/>
</dbReference>
<name>A0A0K9NJ55_ZOSMR</name>
<feature type="transmembrane region" description="Helical" evidence="1">
    <location>
        <begin position="27"/>
        <end position="47"/>
    </location>
</feature>
<comment type="similarity">
    <text evidence="1">Belongs to the DP1 family.</text>
</comment>
<sequence length="180" mass="21233">MITLVYPLYASITAIESKSPSANQQWLTYWVLYSLITLTELTFARFLQWIPFLYYAKFVGTCWLVLPYFSGATYVYDSYVRPFVMNQKPITMSGNILKPSDMLRVAEEYIAENGPRVFKMLADRTGNLTNTGSSSRRRRLSLLEEMQVDQDARLRRSRENSSHYNYHNHYSHIFDDNFRY</sequence>
<dbReference type="OrthoDB" id="10009287at2759"/>
<keyword evidence="1" id="KW-1133">Transmembrane helix</keyword>
<dbReference type="PANTHER" id="PTHR12300">
    <property type="entry name" value="HVA22-LIKE PROTEINS"/>
    <property type="match status" value="1"/>
</dbReference>
<dbReference type="PANTHER" id="PTHR12300:SF57">
    <property type="entry name" value="HVA22-LIKE PROTEIN"/>
    <property type="match status" value="1"/>
</dbReference>
<dbReference type="Proteomes" id="UP000036987">
    <property type="component" value="Unassembled WGS sequence"/>
</dbReference>
<accession>A0A0K9NJ55</accession>
<feature type="transmembrane region" description="Helical" evidence="1">
    <location>
        <begin position="54"/>
        <end position="76"/>
    </location>
</feature>
<keyword evidence="1" id="KW-0472">Membrane</keyword>
<dbReference type="STRING" id="29655.A0A0K9NJ55"/>
<dbReference type="AlphaFoldDB" id="A0A0K9NJ55"/>
<organism evidence="2 3">
    <name type="scientific">Zostera marina</name>
    <name type="common">Eelgrass</name>
    <dbReference type="NCBI Taxonomy" id="29655"/>
    <lineage>
        <taxon>Eukaryota</taxon>
        <taxon>Viridiplantae</taxon>
        <taxon>Streptophyta</taxon>
        <taxon>Embryophyta</taxon>
        <taxon>Tracheophyta</taxon>
        <taxon>Spermatophyta</taxon>
        <taxon>Magnoliopsida</taxon>
        <taxon>Liliopsida</taxon>
        <taxon>Zosteraceae</taxon>
        <taxon>Zostera</taxon>
    </lineage>
</organism>
<dbReference type="OMA" id="NHYSHIF"/>
<dbReference type="GO" id="GO:0016020">
    <property type="term" value="C:membrane"/>
    <property type="evidence" value="ECO:0007669"/>
    <property type="project" value="UniProtKB-SubCell"/>
</dbReference>
<protein>
    <recommendedName>
        <fullName evidence="1">HVA22-like protein</fullName>
    </recommendedName>
</protein>
<keyword evidence="3" id="KW-1185">Reference proteome</keyword>
<gene>
    <name evidence="2" type="ORF">ZOSMA_91G00650</name>
</gene>
<evidence type="ECO:0000256" key="1">
    <source>
        <dbReference type="RuleBase" id="RU362006"/>
    </source>
</evidence>
<comment type="subcellular location">
    <subcellularLocation>
        <location evidence="1">Membrane</location>
        <topology evidence="1">Multi-pass membrane protein</topology>
    </subcellularLocation>
</comment>
<dbReference type="EMBL" id="LFYR01002138">
    <property type="protein sequence ID" value="KMZ56799.1"/>
    <property type="molecule type" value="Genomic_DNA"/>
</dbReference>